<keyword evidence="2" id="KW-1003">Cell membrane</keyword>
<dbReference type="Pfam" id="PF03788">
    <property type="entry name" value="LrgA"/>
    <property type="match status" value="1"/>
</dbReference>
<reference evidence="7 8" key="1">
    <citation type="submission" date="2019-12" db="EMBL/GenBank/DDBJ databases">
        <title>Rhizobium genotypes associated with high levels of biological nitrogen fixation by grain legumes in a temperate-maritime cropping system.</title>
        <authorList>
            <person name="Maluk M."/>
            <person name="Francesc Ferrando Molina F."/>
            <person name="Lopez Del Egido L."/>
            <person name="Lafos M."/>
            <person name="Langarica-Fuentes A."/>
            <person name="Gebre Yohannes G."/>
            <person name="Young M.W."/>
            <person name="Martin P."/>
            <person name="Gantlett R."/>
            <person name="Kenicer G."/>
            <person name="Hawes C."/>
            <person name="Begg G.S."/>
            <person name="Quilliam R.S."/>
            <person name="Squire G.R."/>
            <person name="Poole P.S."/>
            <person name="Young P.W."/>
            <person name="Iannetta P.M."/>
            <person name="James E.K."/>
        </authorList>
    </citation>
    <scope>NUCLEOTIDE SEQUENCE [LARGE SCALE GENOMIC DNA]</scope>
    <source>
        <strain evidence="7 8">JHI1118</strain>
    </source>
</reference>
<dbReference type="InterPro" id="IPR005538">
    <property type="entry name" value="LrgA/CidA"/>
</dbReference>
<evidence type="ECO:0000256" key="5">
    <source>
        <dbReference type="ARBA" id="ARBA00023136"/>
    </source>
</evidence>
<evidence type="ECO:0000313" key="7">
    <source>
        <dbReference type="EMBL" id="NEI72437.1"/>
    </source>
</evidence>
<sequence>MPAAFLILIACQLIGEGLRAALSLPIPGPVIGMFLLAAILALTDQKKPHIKDRATEQELHRTADGLISHMGLLFVPAGVGIIAEAGLLQQEWLPIIAALIGSTVLSIAVTGLVMHWLVRHSERRHAAVEPKSA</sequence>
<evidence type="ECO:0000256" key="6">
    <source>
        <dbReference type="SAM" id="Phobius"/>
    </source>
</evidence>
<comment type="caution">
    <text evidence="7">The sequence shown here is derived from an EMBL/GenBank/DDBJ whole genome shotgun (WGS) entry which is preliminary data.</text>
</comment>
<evidence type="ECO:0000256" key="2">
    <source>
        <dbReference type="ARBA" id="ARBA00022475"/>
    </source>
</evidence>
<dbReference type="AlphaFoldDB" id="A0A6L9UE27"/>
<comment type="subcellular location">
    <subcellularLocation>
        <location evidence="1">Cell membrane</location>
        <topology evidence="1">Multi-pass membrane protein</topology>
    </subcellularLocation>
</comment>
<evidence type="ECO:0000313" key="8">
    <source>
        <dbReference type="Proteomes" id="UP000483035"/>
    </source>
</evidence>
<gene>
    <name evidence="7" type="ORF">GR212_22925</name>
</gene>
<feature type="transmembrane region" description="Helical" evidence="6">
    <location>
        <begin position="66"/>
        <end position="83"/>
    </location>
</feature>
<protein>
    <submittedName>
        <fullName evidence="7">CidA/LrgA family protein</fullName>
    </submittedName>
</protein>
<evidence type="ECO:0000256" key="4">
    <source>
        <dbReference type="ARBA" id="ARBA00022989"/>
    </source>
</evidence>
<organism evidence="7 8">
    <name type="scientific">Rhizobium lusitanum</name>
    <dbReference type="NCBI Taxonomy" id="293958"/>
    <lineage>
        <taxon>Bacteria</taxon>
        <taxon>Pseudomonadati</taxon>
        <taxon>Pseudomonadota</taxon>
        <taxon>Alphaproteobacteria</taxon>
        <taxon>Hyphomicrobiales</taxon>
        <taxon>Rhizobiaceae</taxon>
        <taxon>Rhizobium/Agrobacterium group</taxon>
        <taxon>Rhizobium</taxon>
    </lineage>
</organism>
<accession>A0A6L9UE27</accession>
<evidence type="ECO:0000256" key="1">
    <source>
        <dbReference type="ARBA" id="ARBA00004651"/>
    </source>
</evidence>
<evidence type="ECO:0000256" key="3">
    <source>
        <dbReference type="ARBA" id="ARBA00022692"/>
    </source>
</evidence>
<feature type="transmembrane region" description="Helical" evidence="6">
    <location>
        <begin position="29"/>
        <end position="45"/>
    </location>
</feature>
<name>A0A6L9UE27_9HYPH</name>
<keyword evidence="4 6" id="KW-1133">Transmembrane helix</keyword>
<keyword evidence="3 6" id="KW-0812">Transmembrane</keyword>
<dbReference type="Proteomes" id="UP000483035">
    <property type="component" value="Unassembled WGS sequence"/>
</dbReference>
<dbReference type="EMBL" id="WUEY01000012">
    <property type="protein sequence ID" value="NEI72437.1"/>
    <property type="molecule type" value="Genomic_DNA"/>
</dbReference>
<dbReference type="RefSeq" id="WP_163989822.1">
    <property type="nucleotide sequence ID" value="NZ_WUEY01000012.1"/>
</dbReference>
<dbReference type="GO" id="GO:0005886">
    <property type="term" value="C:plasma membrane"/>
    <property type="evidence" value="ECO:0007669"/>
    <property type="project" value="UniProtKB-SubCell"/>
</dbReference>
<dbReference type="PANTHER" id="PTHR33931:SF2">
    <property type="entry name" value="HOLIN-LIKE PROTEIN CIDA"/>
    <property type="match status" value="1"/>
</dbReference>
<keyword evidence="5 6" id="KW-0472">Membrane</keyword>
<dbReference type="PANTHER" id="PTHR33931">
    <property type="entry name" value="HOLIN-LIKE PROTEIN CIDA-RELATED"/>
    <property type="match status" value="1"/>
</dbReference>
<feature type="transmembrane region" description="Helical" evidence="6">
    <location>
        <begin position="95"/>
        <end position="118"/>
    </location>
</feature>
<proteinExistence type="predicted"/>